<dbReference type="OrthoDB" id="446074at2759"/>
<feature type="domain" description="JAB1/MPN/MOV34 metalloenzyme" evidence="1">
    <location>
        <begin position="4"/>
        <end position="121"/>
    </location>
</feature>
<gene>
    <name evidence="2" type="ORF">INT43_000398</name>
</gene>
<evidence type="ECO:0000259" key="1">
    <source>
        <dbReference type="Pfam" id="PF01398"/>
    </source>
</evidence>
<accession>A0A8H7Q3Q5</accession>
<evidence type="ECO:0000313" key="3">
    <source>
        <dbReference type="Proteomes" id="UP000654370"/>
    </source>
</evidence>
<dbReference type="AlphaFoldDB" id="A0A8H7Q3Q5"/>
<dbReference type="Pfam" id="PF01398">
    <property type="entry name" value="JAB"/>
    <property type="match status" value="1"/>
</dbReference>
<dbReference type="InterPro" id="IPR050242">
    <property type="entry name" value="JAMM_MPN+_peptidase_M67A"/>
</dbReference>
<protein>
    <recommendedName>
        <fullName evidence="1">JAB1/MPN/MOV34 metalloenzyme domain-containing protein</fullName>
    </recommendedName>
</protein>
<comment type="caution">
    <text evidence="2">The sequence shown here is derived from an EMBL/GenBank/DDBJ whole genome shotgun (WGS) entry which is preliminary data.</text>
</comment>
<dbReference type="EMBL" id="JAEPQZ010000002">
    <property type="protein sequence ID" value="KAG2184489.1"/>
    <property type="molecule type" value="Genomic_DNA"/>
</dbReference>
<name>A0A8H7Q3Q5_MORIS</name>
<dbReference type="InterPro" id="IPR000555">
    <property type="entry name" value="JAMM/MPN+_dom"/>
</dbReference>
<evidence type="ECO:0000313" key="2">
    <source>
        <dbReference type="EMBL" id="KAG2184489.1"/>
    </source>
</evidence>
<organism evidence="2 3">
    <name type="scientific">Mortierella isabellina</name>
    <name type="common">Filamentous fungus</name>
    <name type="synonym">Umbelopsis isabellina</name>
    <dbReference type="NCBI Taxonomy" id="91625"/>
    <lineage>
        <taxon>Eukaryota</taxon>
        <taxon>Fungi</taxon>
        <taxon>Fungi incertae sedis</taxon>
        <taxon>Mucoromycota</taxon>
        <taxon>Mucoromycotina</taxon>
        <taxon>Umbelopsidomycetes</taxon>
        <taxon>Umbelopsidales</taxon>
        <taxon>Umbelopsidaceae</taxon>
        <taxon>Umbelopsis</taxon>
    </lineage>
</organism>
<dbReference type="PANTHER" id="PTHR10410">
    <property type="entry name" value="EUKARYOTIC TRANSLATION INITIATION FACTOR 3 -RELATED"/>
    <property type="match status" value="1"/>
</dbReference>
<reference evidence="2" key="1">
    <citation type="submission" date="2020-12" db="EMBL/GenBank/DDBJ databases">
        <title>Metabolic potential, ecology and presence of endohyphal bacteria is reflected in genomic diversity of Mucoromycotina.</title>
        <authorList>
            <person name="Muszewska A."/>
            <person name="Okrasinska A."/>
            <person name="Steczkiewicz K."/>
            <person name="Drgas O."/>
            <person name="Orlowska M."/>
            <person name="Perlinska-Lenart U."/>
            <person name="Aleksandrzak-Piekarczyk T."/>
            <person name="Szatraj K."/>
            <person name="Zielenkiewicz U."/>
            <person name="Pilsyk S."/>
            <person name="Malc E."/>
            <person name="Mieczkowski P."/>
            <person name="Kruszewska J.S."/>
            <person name="Biernat P."/>
            <person name="Pawlowska J."/>
        </authorList>
    </citation>
    <scope>NUCLEOTIDE SEQUENCE</scope>
    <source>
        <strain evidence="2">WA0000067209</strain>
    </source>
</reference>
<dbReference type="GO" id="GO:0008237">
    <property type="term" value="F:metallopeptidase activity"/>
    <property type="evidence" value="ECO:0007669"/>
    <property type="project" value="InterPro"/>
</dbReference>
<sequence>MPALSKVTITANVFHVMASHAASTEKEEIIGVLLGNWQEKNTSNPFSRDQAVAVVEAVCILTRSDKRKDRVEISPLQLHLAVVEAEKVEKELGRKICVVGWPSSYHCVSVSYRHVLNVRTQLSQQLMDERFFGLIVSCFDADADHTQRLQITCFQSNDDPERGPVQLKIPLQILPDLSMEKHTTQSIIDISQKIYEEQVKEFSLSSQRVQYQGKSEGTEENAMIVDTNPSNGEQSLPQKLSELYNSGVYGQSITSLVDKLIIPATELAKQRHAMNLLEIKRLESLRDARSRDENSFEHIV</sequence>
<dbReference type="Gene3D" id="3.40.140.10">
    <property type="entry name" value="Cytidine Deaminase, domain 2"/>
    <property type="match status" value="1"/>
</dbReference>
<proteinExistence type="predicted"/>
<dbReference type="Proteomes" id="UP000654370">
    <property type="component" value="Unassembled WGS sequence"/>
</dbReference>
<keyword evidence="3" id="KW-1185">Reference proteome</keyword>